<proteinExistence type="predicted"/>
<keyword evidence="5" id="KW-0862">Zinc</keyword>
<dbReference type="PROSITE" id="PS50950">
    <property type="entry name" value="ZF_THAP"/>
    <property type="match status" value="1"/>
</dbReference>
<sequence length="708" mass="81126">MCSVVNCDSSRRSVQRYILPEDPEKRLQWVQFVFEVNGQRLKESSCADITICGEHFTHDCFEYAGDSGFAQLKPSAVPSVCVKSEPEEPELQIKVEEPESHIKLEEPESHIKLEEPEPGHVKVEGPEPDRVKLELLEPVHVKVEEIQQEHVKIEQPKPENVNAPESQIVCLPEPEHQNPPEAEPVEPVEFVINSGDTDSDNFDEVSNPSSIDNPVSPVPSDTSEVSTFDYDQMLQKIENIDVIKEKVALLRMKRKYVVNENRLLQLFSSKCPLCGSKVKVEKVKCNLFIVIDQQCLQCDYGKHWKSQSSGPFPTAEDQVISEVVTEESDFMDEMEESIDEDSDDDWIPTEELLFEERLQADSDEDNEENHMFHRQLCVDCGKFYIKEPHTCEHKLKPYSCNICGKRCANETALVLHSKVHNEKYVHLCKYCHMEFKTKGDKITHEQIHLTEKDPFKCSECSQVFAESKKRQNHMKEHPEAPSVCHVCGMKFDRKHQLQRHSIVHTGLMPFECSVCQRNFNQSSHLKSHMRLHTGDRPFKCQHCDKCFTHNVSLKSHVLRYHTSDSKQTCAVPELAEVKRSKKPRRRRSSIFRPIGRPKKNPASNVENGGRGSNSRSGTSKARKLNRTQPIDEESEDELTESNVSSDSNDKEERVTLNSSRSKGKRKKSDIDTDFDPGVSKKKRHIDQNSGKNSGKQDKRTRSNKNQDT</sequence>
<feature type="compositionally biased region" description="Acidic residues" evidence="10">
    <location>
        <begin position="630"/>
        <end position="639"/>
    </location>
</feature>
<feature type="domain" description="C2H2-type" evidence="11">
    <location>
        <begin position="398"/>
        <end position="425"/>
    </location>
</feature>
<keyword evidence="14" id="KW-1185">Reference proteome</keyword>
<dbReference type="InterPro" id="IPR013087">
    <property type="entry name" value="Znf_C2H2_type"/>
</dbReference>
<evidence type="ECO:0000256" key="6">
    <source>
        <dbReference type="ARBA" id="ARBA00023125"/>
    </source>
</evidence>
<feature type="domain" description="C2H2-type" evidence="11">
    <location>
        <begin position="510"/>
        <end position="537"/>
    </location>
</feature>
<evidence type="ECO:0000256" key="4">
    <source>
        <dbReference type="ARBA" id="ARBA00022771"/>
    </source>
</evidence>
<keyword evidence="6 9" id="KW-0238">DNA-binding</keyword>
<dbReference type="PROSITE" id="PS00028">
    <property type="entry name" value="ZINC_FINGER_C2H2_1"/>
    <property type="match status" value="5"/>
</dbReference>
<feature type="compositionally biased region" description="Basic and acidic residues" evidence="10">
    <location>
        <begin position="694"/>
        <end position="708"/>
    </location>
</feature>
<dbReference type="AlphaFoldDB" id="A0AAV6T907"/>
<evidence type="ECO:0000256" key="5">
    <source>
        <dbReference type="ARBA" id="ARBA00022833"/>
    </source>
</evidence>
<feature type="domain" description="THAP-type" evidence="12">
    <location>
        <begin position="1"/>
        <end position="81"/>
    </location>
</feature>
<evidence type="ECO:0000313" key="13">
    <source>
        <dbReference type="EMBL" id="KAG7525908.1"/>
    </source>
</evidence>
<dbReference type="PROSITE" id="PS50157">
    <property type="entry name" value="ZINC_FINGER_C2H2_2"/>
    <property type="match status" value="6"/>
</dbReference>
<evidence type="ECO:0000256" key="1">
    <source>
        <dbReference type="ARBA" id="ARBA00004123"/>
    </source>
</evidence>
<evidence type="ECO:0000256" key="8">
    <source>
        <dbReference type="PROSITE-ProRule" id="PRU00042"/>
    </source>
</evidence>
<feature type="domain" description="C2H2-type" evidence="11">
    <location>
        <begin position="482"/>
        <end position="509"/>
    </location>
</feature>
<dbReference type="Pfam" id="PF00096">
    <property type="entry name" value="zf-C2H2"/>
    <property type="match status" value="4"/>
</dbReference>
<comment type="subcellular location">
    <subcellularLocation>
        <location evidence="1">Nucleus</location>
    </subcellularLocation>
</comment>
<dbReference type="FunFam" id="3.30.160.60:FF:000624">
    <property type="entry name" value="zinc finger protein 697"/>
    <property type="match status" value="1"/>
</dbReference>
<organism evidence="13 14">
    <name type="scientific">Solea senegalensis</name>
    <name type="common">Senegalese sole</name>
    <dbReference type="NCBI Taxonomy" id="28829"/>
    <lineage>
        <taxon>Eukaryota</taxon>
        <taxon>Metazoa</taxon>
        <taxon>Chordata</taxon>
        <taxon>Craniata</taxon>
        <taxon>Vertebrata</taxon>
        <taxon>Euteleostomi</taxon>
        <taxon>Actinopterygii</taxon>
        <taxon>Neopterygii</taxon>
        <taxon>Teleostei</taxon>
        <taxon>Neoteleostei</taxon>
        <taxon>Acanthomorphata</taxon>
        <taxon>Carangaria</taxon>
        <taxon>Pleuronectiformes</taxon>
        <taxon>Pleuronectoidei</taxon>
        <taxon>Soleidae</taxon>
        <taxon>Solea</taxon>
    </lineage>
</organism>
<dbReference type="InterPro" id="IPR006612">
    <property type="entry name" value="THAP_Znf"/>
</dbReference>
<evidence type="ECO:0000256" key="3">
    <source>
        <dbReference type="ARBA" id="ARBA00022737"/>
    </source>
</evidence>
<feature type="domain" description="C2H2-type" evidence="11">
    <location>
        <begin position="455"/>
        <end position="482"/>
    </location>
</feature>
<dbReference type="SMART" id="SM00980">
    <property type="entry name" value="THAP"/>
    <property type="match status" value="1"/>
</dbReference>
<evidence type="ECO:0000256" key="7">
    <source>
        <dbReference type="ARBA" id="ARBA00023242"/>
    </source>
</evidence>
<dbReference type="GO" id="GO:0005634">
    <property type="term" value="C:nucleus"/>
    <property type="evidence" value="ECO:0007669"/>
    <property type="project" value="UniProtKB-SubCell"/>
</dbReference>
<keyword evidence="4 8" id="KW-0863">Zinc-finger</keyword>
<evidence type="ECO:0000259" key="11">
    <source>
        <dbReference type="PROSITE" id="PS50157"/>
    </source>
</evidence>
<keyword evidence="3" id="KW-0677">Repeat</keyword>
<dbReference type="FunFam" id="3.30.160.60:FF:000512">
    <property type="entry name" value="zinc finger protein 197 isoform X1"/>
    <property type="match status" value="1"/>
</dbReference>
<feature type="region of interest" description="Disordered" evidence="10">
    <location>
        <begin position="575"/>
        <end position="708"/>
    </location>
</feature>
<dbReference type="GO" id="GO:0008270">
    <property type="term" value="F:zinc ion binding"/>
    <property type="evidence" value="ECO:0007669"/>
    <property type="project" value="UniProtKB-KW"/>
</dbReference>
<evidence type="ECO:0000259" key="12">
    <source>
        <dbReference type="PROSITE" id="PS50950"/>
    </source>
</evidence>
<evidence type="ECO:0000256" key="9">
    <source>
        <dbReference type="PROSITE-ProRule" id="PRU00309"/>
    </source>
</evidence>
<dbReference type="GO" id="GO:0003677">
    <property type="term" value="F:DNA binding"/>
    <property type="evidence" value="ECO:0007669"/>
    <property type="project" value="UniProtKB-UniRule"/>
</dbReference>
<reference evidence="13 14" key="1">
    <citation type="journal article" date="2021" name="Sci. Rep.">
        <title>Chromosome anchoring in Senegalese sole (Solea senegalensis) reveals sex-associated markers and genome rearrangements in flatfish.</title>
        <authorList>
            <person name="Guerrero-Cozar I."/>
            <person name="Gomez-Garrido J."/>
            <person name="Berbel C."/>
            <person name="Martinez-Blanch J.F."/>
            <person name="Alioto T."/>
            <person name="Claros M.G."/>
            <person name="Gagnaire P.A."/>
            <person name="Manchado M."/>
        </authorList>
    </citation>
    <scope>NUCLEOTIDE SEQUENCE [LARGE SCALE GENOMIC DNA]</scope>
    <source>
        <strain evidence="13">Sse05_10M</strain>
    </source>
</reference>
<accession>A0AAV6T907</accession>
<dbReference type="PANTHER" id="PTHR24379">
    <property type="entry name" value="KRAB AND ZINC FINGER DOMAIN-CONTAINING"/>
    <property type="match status" value="1"/>
</dbReference>
<protein>
    <submittedName>
        <fullName evidence="13">Zinc finger 813</fullName>
    </submittedName>
</protein>
<evidence type="ECO:0000256" key="2">
    <source>
        <dbReference type="ARBA" id="ARBA00022723"/>
    </source>
</evidence>
<dbReference type="PANTHER" id="PTHR24379:SF121">
    <property type="entry name" value="C2H2-TYPE DOMAIN-CONTAINING PROTEIN"/>
    <property type="match status" value="1"/>
</dbReference>
<comment type="caution">
    <text evidence="13">The sequence shown here is derived from an EMBL/GenBank/DDBJ whole genome shotgun (WGS) entry which is preliminary data.</text>
</comment>
<keyword evidence="7" id="KW-0539">Nucleus</keyword>
<dbReference type="EMBL" id="JAGKHQ010000001">
    <property type="protein sequence ID" value="KAG7525908.1"/>
    <property type="molecule type" value="Genomic_DNA"/>
</dbReference>
<feature type="compositionally biased region" description="Basic residues" evidence="10">
    <location>
        <begin position="579"/>
        <end position="599"/>
    </location>
</feature>
<keyword evidence="2" id="KW-0479">Metal-binding</keyword>
<feature type="domain" description="C2H2-type" evidence="11">
    <location>
        <begin position="426"/>
        <end position="453"/>
    </location>
</feature>
<gene>
    <name evidence="13" type="ORF">JOB18_033707</name>
</gene>
<dbReference type="SMART" id="SM00355">
    <property type="entry name" value="ZnF_C2H2"/>
    <property type="match status" value="6"/>
</dbReference>
<evidence type="ECO:0000256" key="10">
    <source>
        <dbReference type="SAM" id="MobiDB-lite"/>
    </source>
</evidence>
<feature type="domain" description="C2H2-type" evidence="11">
    <location>
        <begin position="538"/>
        <end position="566"/>
    </location>
</feature>
<dbReference type="FunFam" id="3.30.160.60:FF:000446">
    <property type="entry name" value="Zinc finger protein"/>
    <property type="match status" value="1"/>
</dbReference>
<dbReference type="Proteomes" id="UP000693946">
    <property type="component" value="Linkage Group LG1"/>
</dbReference>
<evidence type="ECO:0000313" key="14">
    <source>
        <dbReference type="Proteomes" id="UP000693946"/>
    </source>
</evidence>
<name>A0AAV6T907_SOLSE</name>